<feature type="transmembrane region" description="Helical" evidence="1">
    <location>
        <begin position="72"/>
        <end position="95"/>
    </location>
</feature>
<dbReference type="PANTHER" id="PTHR39430:SF1">
    <property type="entry name" value="PROTEASE"/>
    <property type="match status" value="1"/>
</dbReference>
<dbReference type="InterPro" id="IPR003675">
    <property type="entry name" value="Rce1/LyrA-like_dom"/>
</dbReference>
<protein>
    <submittedName>
        <fullName evidence="3">CPBP family intramembrane metalloprotease</fullName>
    </submittedName>
</protein>
<evidence type="ECO:0000259" key="2">
    <source>
        <dbReference type="Pfam" id="PF02517"/>
    </source>
</evidence>
<feature type="transmembrane region" description="Helical" evidence="1">
    <location>
        <begin position="164"/>
        <end position="182"/>
    </location>
</feature>
<dbReference type="Pfam" id="PF02517">
    <property type="entry name" value="Rce1-like"/>
    <property type="match status" value="1"/>
</dbReference>
<dbReference type="GO" id="GO:0080120">
    <property type="term" value="P:CAAX-box protein maturation"/>
    <property type="evidence" value="ECO:0007669"/>
    <property type="project" value="UniProtKB-ARBA"/>
</dbReference>
<proteinExistence type="predicted"/>
<feature type="transmembrane region" description="Helical" evidence="1">
    <location>
        <begin position="140"/>
        <end position="158"/>
    </location>
</feature>
<feature type="transmembrane region" description="Helical" evidence="1">
    <location>
        <begin position="232"/>
        <end position="256"/>
    </location>
</feature>
<keyword evidence="4" id="KW-1185">Reference proteome</keyword>
<dbReference type="GeneID" id="86054101"/>
<sequence>MKKLIEVSLKSIIFFVGWAICASVIPIPDIDNAALWRFLAELIPFLAIVVMTVIFWFVDYKKTKLHLTQRPVYNGILGGIVGLSWLGISVGILLFTGSARIEDTNHISMLWLWILSAFINTIMQEMLVRGYLYQMIKRNYNVVAATVVSTMLFTFAHGGAFEAGIFPVLNVLTMSLFMTAVLEYTNSLIAPIIIHFLWNSVGAIILGGVSLAEDYPHLLNMTFSGNQLLSGGIYKIEGSVVVFVLNVLMIIGFIIAKKKKNIV</sequence>
<reference evidence="3 4" key="1">
    <citation type="submission" date="2019-08" db="EMBL/GenBank/DDBJ databases">
        <title>In-depth cultivation of the pig gut microbiome towards novel bacterial diversity and tailored functional studies.</title>
        <authorList>
            <person name="Wylensek D."/>
            <person name="Hitch T.C.A."/>
            <person name="Clavel T."/>
        </authorList>
    </citation>
    <scope>NUCLEOTIDE SEQUENCE [LARGE SCALE GENOMIC DNA]</scope>
    <source>
        <strain evidence="3 4">WCA-389-WT-23B</strain>
    </source>
</reference>
<keyword evidence="3" id="KW-0645">Protease</keyword>
<gene>
    <name evidence="3" type="ORF">FYJ45_13675</name>
</gene>
<dbReference type="GO" id="GO:0004175">
    <property type="term" value="F:endopeptidase activity"/>
    <property type="evidence" value="ECO:0007669"/>
    <property type="project" value="UniProtKB-ARBA"/>
</dbReference>
<evidence type="ECO:0000313" key="3">
    <source>
        <dbReference type="EMBL" id="MSS89313.1"/>
    </source>
</evidence>
<dbReference type="RefSeq" id="WP_154465080.1">
    <property type="nucleotide sequence ID" value="NZ_VUMI01000021.1"/>
</dbReference>
<feature type="transmembrane region" description="Helical" evidence="1">
    <location>
        <begin position="42"/>
        <end position="60"/>
    </location>
</feature>
<dbReference type="PANTHER" id="PTHR39430">
    <property type="entry name" value="MEMBRANE-ASSOCIATED PROTEASE-RELATED"/>
    <property type="match status" value="1"/>
</dbReference>
<accession>A0A6N7WF36</accession>
<keyword evidence="3" id="KW-0482">Metalloprotease</keyword>
<feature type="transmembrane region" description="Helical" evidence="1">
    <location>
        <begin position="107"/>
        <end position="128"/>
    </location>
</feature>
<dbReference type="AlphaFoldDB" id="A0A6N7WF36"/>
<organism evidence="3 4">
    <name type="scientific">Eisenbergiella porci</name>
    <dbReference type="NCBI Taxonomy" id="2652274"/>
    <lineage>
        <taxon>Bacteria</taxon>
        <taxon>Bacillati</taxon>
        <taxon>Bacillota</taxon>
        <taxon>Clostridia</taxon>
        <taxon>Lachnospirales</taxon>
        <taxon>Lachnospiraceae</taxon>
        <taxon>Eisenbergiella</taxon>
    </lineage>
</organism>
<dbReference type="GO" id="GO:0006508">
    <property type="term" value="P:proteolysis"/>
    <property type="evidence" value="ECO:0007669"/>
    <property type="project" value="UniProtKB-KW"/>
</dbReference>
<feature type="domain" description="CAAX prenyl protease 2/Lysostaphin resistance protein A-like" evidence="2">
    <location>
        <begin position="108"/>
        <end position="200"/>
    </location>
</feature>
<dbReference type="EMBL" id="VUMI01000021">
    <property type="protein sequence ID" value="MSS89313.1"/>
    <property type="molecule type" value="Genomic_DNA"/>
</dbReference>
<feature type="transmembrane region" description="Helical" evidence="1">
    <location>
        <begin position="12"/>
        <end position="30"/>
    </location>
</feature>
<keyword evidence="1" id="KW-0812">Transmembrane</keyword>
<evidence type="ECO:0000313" key="4">
    <source>
        <dbReference type="Proteomes" id="UP000436047"/>
    </source>
</evidence>
<feature type="transmembrane region" description="Helical" evidence="1">
    <location>
        <begin position="189"/>
        <end position="212"/>
    </location>
</feature>
<keyword evidence="1" id="KW-0472">Membrane</keyword>
<evidence type="ECO:0000256" key="1">
    <source>
        <dbReference type="SAM" id="Phobius"/>
    </source>
</evidence>
<comment type="caution">
    <text evidence="3">The sequence shown here is derived from an EMBL/GenBank/DDBJ whole genome shotgun (WGS) entry which is preliminary data.</text>
</comment>
<name>A0A6N7WF36_9FIRM</name>
<dbReference type="Proteomes" id="UP000436047">
    <property type="component" value="Unassembled WGS sequence"/>
</dbReference>
<keyword evidence="3" id="KW-0378">Hydrolase</keyword>
<dbReference type="GO" id="GO:0008237">
    <property type="term" value="F:metallopeptidase activity"/>
    <property type="evidence" value="ECO:0007669"/>
    <property type="project" value="UniProtKB-KW"/>
</dbReference>
<keyword evidence="1" id="KW-1133">Transmembrane helix</keyword>